<comment type="caution">
    <text evidence="1">The sequence shown here is derived from an EMBL/GenBank/DDBJ whole genome shotgun (WGS) entry which is preliminary data.</text>
</comment>
<name>A0AAW0AS10_9AGAR</name>
<proteinExistence type="predicted"/>
<evidence type="ECO:0000313" key="2">
    <source>
        <dbReference type="Proteomes" id="UP001383192"/>
    </source>
</evidence>
<organism evidence="1 2">
    <name type="scientific">Paramarasmius palmivorus</name>
    <dbReference type="NCBI Taxonomy" id="297713"/>
    <lineage>
        <taxon>Eukaryota</taxon>
        <taxon>Fungi</taxon>
        <taxon>Dikarya</taxon>
        <taxon>Basidiomycota</taxon>
        <taxon>Agaricomycotina</taxon>
        <taxon>Agaricomycetes</taxon>
        <taxon>Agaricomycetidae</taxon>
        <taxon>Agaricales</taxon>
        <taxon>Marasmiineae</taxon>
        <taxon>Marasmiaceae</taxon>
        <taxon>Paramarasmius</taxon>
    </lineage>
</organism>
<dbReference type="EMBL" id="JAYKXP010000307">
    <property type="protein sequence ID" value="KAK7015861.1"/>
    <property type="molecule type" value="Genomic_DNA"/>
</dbReference>
<reference evidence="1 2" key="1">
    <citation type="submission" date="2024-01" db="EMBL/GenBank/DDBJ databases">
        <title>A draft genome for a cacao thread blight-causing isolate of Paramarasmius palmivorus.</title>
        <authorList>
            <person name="Baruah I.K."/>
            <person name="Bukari Y."/>
            <person name="Amoako-Attah I."/>
            <person name="Meinhardt L.W."/>
            <person name="Bailey B.A."/>
            <person name="Cohen S.P."/>
        </authorList>
    </citation>
    <scope>NUCLEOTIDE SEQUENCE [LARGE SCALE GENOMIC DNA]</scope>
    <source>
        <strain evidence="1 2">GH-12</strain>
    </source>
</reference>
<gene>
    <name evidence="1" type="ORF">VNI00_019034</name>
</gene>
<keyword evidence="2" id="KW-1185">Reference proteome</keyword>
<dbReference type="AlphaFoldDB" id="A0AAW0AS10"/>
<sequence length="484" mass="54945">MPEANNEFREAWNRLTASGASQIKADKMSKVKKPKELEGLNAEDFERWYKDLDIMFQEGGVTEEETQIYLVIGFSYDKFIKDLKRELGVKDSMQGLTARLENILKQFKLIKLNVDEARLRTYVHFSPGEPRAMAKLAAAAQDHHVAPPQSRQCRPPKPNAYPTRVMTIDRREKCLGLGETLQHLDRAAIYLAILMDSWIGLGNDRPPELITTENLLWCELLDMATKHKTAEDALSSFLANTANIHQTTPYPFVLDASQGRTDRPQSNLLLGFLNAEDQNQMIRDTIDKDSAIDLAHPDQDLEEMAAQEARKAVLEKRIADNAEQFYQKSTSRTLDTLPDSNIPSFSSTVRKGTKFYSTNQKWGFTRNSKQATIYQHFAVQQKFIKEFETLAKSCQHTVEPPPDAHSIPTTTSYPKAVGVMHLTHRGYLVLPTSSRHQELQYQILIITAAPVDNRREHDVLIGFCNPSKERPVNGSDTSHIYSEI</sequence>
<accession>A0AAW0AS10</accession>
<evidence type="ECO:0000313" key="1">
    <source>
        <dbReference type="EMBL" id="KAK7015861.1"/>
    </source>
</evidence>
<protein>
    <submittedName>
        <fullName evidence="1">Uncharacterized protein</fullName>
    </submittedName>
</protein>
<dbReference type="Proteomes" id="UP001383192">
    <property type="component" value="Unassembled WGS sequence"/>
</dbReference>